<proteinExistence type="predicted"/>
<dbReference type="Pfam" id="PF18759">
    <property type="entry name" value="Plavaka"/>
    <property type="match status" value="1"/>
</dbReference>
<reference evidence="1 2" key="1">
    <citation type="journal article" date="2019" name="Nat. Ecol. Evol.">
        <title>Megaphylogeny resolves global patterns of mushroom evolution.</title>
        <authorList>
            <person name="Varga T."/>
            <person name="Krizsan K."/>
            <person name="Foldi C."/>
            <person name="Dima B."/>
            <person name="Sanchez-Garcia M."/>
            <person name="Sanchez-Ramirez S."/>
            <person name="Szollosi G.J."/>
            <person name="Szarkandi J.G."/>
            <person name="Papp V."/>
            <person name="Albert L."/>
            <person name="Andreopoulos W."/>
            <person name="Angelini C."/>
            <person name="Antonin V."/>
            <person name="Barry K.W."/>
            <person name="Bougher N.L."/>
            <person name="Buchanan P."/>
            <person name="Buyck B."/>
            <person name="Bense V."/>
            <person name="Catcheside P."/>
            <person name="Chovatia M."/>
            <person name="Cooper J."/>
            <person name="Damon W."/>
            <person name="Desjardin D."/>
            <person name="Finy P."/>
            <person name="Geml J."/>
            <person name="Haridas S."/>
            <person name="Hughes K."/>
            <person name="Justo A."/>
            <person name="Karasinski D."/>
            <person name="Kautmanova I."/>
            <person name="Kiss B."/>
            <person name="Kocsube S."/>
            <person name="Kotiranta H."/>
            <person name="LaButti K.M."/>
            <person name="Lechner B.E."/>
            <person name="Liimatainen K."/>
            <person name="Lipzen A."/>
            <person name="Lukacs Z."/>
            <person name="Mihaltcheva S."/>
            <person name="Morgado L.N."/>
            <person name="Niskanen T."/>
            <person name="Noordeloos M.E."/>
            <person name="Ohm R.A."/>
            <person name="Ortiz-Santana B."/>
            <person name="Ovrebo C."/>
            <person name="Racz N."/>
            <person name="Riley R."/>
            <person name="Savchenko A."/>
            <person name="Shiryaev A."/>
            <person name="Soop K."/>
            <person name="Spirin V."/>
            <person name="Szebenyi C."/>
            <person name="Tomsovsky M."/>
            <person name="Tulloss R.E."/>
            <person name="Uehling J."/>
            <person name="Grigoriev I.V."/>
            <person name="Vagvolgyi C."/>
            <person name="Papp T."/>
            <person name="Martin F.M."/>
            <person name="Miettinen O."/>
            <person name="Hibbett D.S."/>
            <person name="Nagy L.G."/>
        </authorList>
    </citation>
    <scope>NUCLEOTIDE SEQUENCE [LARGE SCALE GENOMIC DNA]</scope>
    <source>
        <strain evidence="1 2">CBS 121175</strain>
    </source>
</reference>
<protein>
    <submittedName>
        <fullName evidence="1">Uncharacterized protein</fullName>
    </submittedName>
</protein>
<gene>
    <name evidence="1" type="ORF">FA15DRAFT_584096</name>
</gene>
<sequence length="422" mass="48042">SPFFDSNIWKTSPITIPMPHEGTKHASESAAPELVVEGMVHRSLIEVITSAFTDSTAQSFEYTPYQEFWKATPEAEPERIYNEVIGSDAFLEEHDRIMQQPREDGDPDDLEYSVASILLWSDSTHLASFGTASLWPIYTYIGNQSKYNRGKPTNHAAHHLAYIPTLLQNLQDRYQEAYGVPASAKVVTHLKRELFHGAWRVLLDDDFLKAHKHGIVVKCGDGKTCRLFPRFFFYSADYPEKVLIGTIQYLSNCGCCQCLVCKSAFHKMGTDDDDKARQDRREDTPRQCREVEGCRARIFKKGYSPQSKSFALTIGQQSEVPVRNAFSQLMSSGFNFFSMLVSDILHEVELGVWKAMFTHLMRVLYSVPGDKIQKLNRRYRLIPSFGKGTIRKFSNNTAAMKKLAGRNFEDLLQVGSYILCRI</sequence>
<dbReference type="STRING" id="230819.A0A5C3L6L5"/>
<organism evidence="1 2">
    <name type="scientific">Coprinopsis marcescibilis</name>
    <name type="common">Agaric fungus</name>
    <name type="synonym">Psathyrella marcescibilis</name>
    <dbReference type="NCBI Taxonomy" id="230819"/>
    <lineage>
        <taxon>Eukaryota</taxon>
        <taxon>Fungi</taxon>
        <taxon>Dikarya</taxon>
        <taxon>Basidiomycota</taxon>
        <taxon>Agaricomycotina</taxon>
        <taxon>Agaricomycetes</taxon>
        <taxon>Agaricomycetidae</taxon>
        <taxon>Agaricales</taxon>
        <taxon>Agaricineae</taxon>
        <taxon>Psathyrellaceae</taxon>
        <taxon>Coprinopsis</taxon>
    </lineage>
</organism>
<dbReference type="Proteomes" id="UP000307440">
    <property type="component" value="Unassembled WGS sequence"/>
</dbReference>
<keyword evidence="2" id="KW-1185">Reference proteome</keyword>
<accession>A0A5C3L6L5</accession>
<evidence type="ECO:0000313" key="2">
    <source>
        <dbReference type="Proteomes" id="UP000307440"/>
    </source>
</evidence>
<dbReference type="OrthoDB" id="3208495at2759"/>
<dbReference type="EMBL" id="ML210154">
    <property type="protein sequence ID" value="TFK28669.1"/>
    <property type="molecule type" value="Genomic_DNA"/>
</dbReference>
<evidence type="ECO:0000313" key="1">
    <source>
        <dbReference type="EMBL" id="TFK28669.1"/>
    </source>
</evidence>
<dbReference type="InterPro" id="IPR041078">
    <property type="entry name" value="Plavaka"/>
</dbReference>
<name>A0A5C3L6L5_COPMA</name>
<feature type="non-terminal residue" evidence="1">
    <location>
        <position position="1"/>
    </location>
</feature>
<dbReference type="AlphaFoldDB" id="A0A5C3L6L5"/>